<evidence type="ECO:0000256" key="2">
    <source>
        <dbReference type="ARBA" id="ARBA00022475"/>
    </source>
</evidence>
<keyword evidence="3 6" id="KW-0812">Transmembrane</keyword>
<evidence type="ECO:0000256" key="4">
    <source>
        <dbReference type="ARBA" id="ARBA00022989"/>
    </source>
</evidence>
<dbReference type="Pfam" id="PF02706">
    <property type="entry name" value="Wzz"/>
    <property type="match status" value="1"/>
</dbReference>
<evidence type="ECO:0000313" key="8">
    <source>
        <dbReference type="EMBL" id="MBB4621103.1"/>
    </source>
</evidence>
<proteinExistence type="predicted"/>
<accession>A0ABR6KJT4</accession>
<keyword evidence="9" id="KW-1185">Reference proteome</keyword>
<evidence type="ECO:0000256" key="5">
    <source>
        <dbReference type="ARBA" id="ARBA00023136"/>
    </source>
</evidence>
<dbReference type="EMBL" id="JACHOC010000002">
    <property type="protein sequence ID" value="MBB4621103.1"/>
    <property type="molecule type" value="Genomic_DNA"/>
</dbReference>
<dbReference type="Proteomes" id="UP000533637">
    <property type="component" value="Unassembled WGS sequence"/>
</dbReference>
<keyword evidence="5 6" id="KW-0472">Membrane</keyword>
<feature type="transmembrane region" description="Helical" evidence="6">
    <location>
        <begin position="32"/>
        <end position="51"/>
    </location>
</feature>
<organism evidence="8 9">
    <name type="scientific">Parabacteroides faecis</name>
    <dbReference type="NCBI Taxonomy" id="1217282"/>
    <lineage>
        <taxon>Bacteria</taxon>
        <taxon>Pseudomonadati</taxon>
        <taxon>Bacteroidota</taxon>
        <taxon>Bacteroidia</taxon>
        <taxon>Bacteroidales</taxon>
        <taxon>Tannerellaceae</taxon>
        <taxon>Parabacteroides</taxon>
    </lineage>
</organism>
<evidence type="ECO:0000256" key="1">
    <source>
        <dbReference type="ARBA" id="ARBA00004651"/>
    </source>
</evidence>
<dbReference type="PANTHER" id="PTHR32309">
    <property type="entry name" value="TYROSINE-PROTEIN KINASE"/>
    <property type="match status" value="1"/>
</dbReference>
<sequence length="370" mass="41798">MDMIQMNTPDADNTQEIDLIELAKRLWGERKFIFKCCGVAIVVGLVIAFSIPKEYSTTVKLAPETSDPSKKMGNLGGLAAMAGINLNTSSGTDAISPDLYPDVVQSIPFLLELFPVEVIDENGTLSTSLYEYMDEHQRSAWWSYILQAPFKLVGVLKDIFSKEDEKSNNKASYFRLTPRQLNVINGLQERISISIDKNTSIITVSVQMQDPLISANITQVVLNNLQSYITSYRTQKAKQDLEFTEKVFSEARESYYKAQRAYAAFEDANKNIISASYRTEQERLKNEMTLTFNVYNTLAQKLEQDKLRVQEQTPVYTVIQPATVPLKAASPNKPLILIGFVFLAIFGAIGYLFIKDLFKPKEENEVFDIE</sequence>
<dbReference type="InterPro" id="IPR050445">
    <property type="entry name" value="Bact_polysacc_biosynth/exp"/>
</dbReference>
<evidence type="ECO:0000256" key="6">
    <source>
        <dbReference type="SAM" id="Phobius"/>
    </source>
</evidence>
<gene>
    <name evidence="8" type="ORF">GGQ57_000997</name>
</gene>
<comment type="subcellular location">
    <subcellularLocation>
        <location evidence="1">Cell membrane</location>
        <topology evidence="1">Multi-pass membrane protein</topology>
    </subcellularLocation>
</comment>
<comment type="caution">
    <text evidence="8">The sequence shown here is derived from an EMBL/GenBank/DDBJ whole genome shotgun (WGS) entry which is preliminary data.</text>
</comment>
<evidence type="ECO:0000313" key="9">
    <source>
        <dbReference type="Proteomes" id="UP000533637"/>
    </source>
</evidence>
<keyword evidence="2" id="KW-1003">Cell membrane</keyword>
<reference evidence="8 9" key="1">
    <citation type="submission" date="2020-08" db="EMBL/GenBank/DDBJ databases">
        <title>Genomic Encyclopedia of Type Strains, Phase IV (KMG-IV): sequencing the most valuable type-strain genomes for metagenomic binning, comparative biology and taxonomic classification.</title>
        <authorList>
            <person name="Goeker M."/>
        </authorList>
    </citation>
    <scope>NUCLEOTIDE SEQUENCE [LARGE SCALE GENOMIC DNA]</scope>
    <source>
        <strain evidence="8 9">DSM 102983</strain>
    </source>
</reference>
<protein>
    <submittedName>
        <fullName evidence="8">Uncharacterized protein involved in exopolysaccharide biosynthesis</fullName>
    </submittedName>
</protein>
<feature type="transmembrane region" description="Helical" evidence="6">
    <location>
        <begin position="335"/>
        <end position="354"/>
    </location>
</feature>
<name>A0ABR6KJT4_9BACT</name>
<evidence type="ECO:0000259" key="7">
    <source>
        <dbReference type="Pfam" id="PF02706"/>
    </source>
</evidence>
<feature type="domain" description="Polysaccharide chain length determinant N-terminal" evidence="7">
    <location>
        <begin position="15"/>
        <end position="68"/>
    </location>
</feature>
<dbReference type="InterPro" id="IPR003856">
    <property type="entry name" value="LPS_length_determ_N"/>
</dbReference>
<dbReference type="PANTHER" id="PTHR32309:SF13">
    <property type="entry name" value="FERRIC ENTEROBACTIN TRANSPORT PROTEIN FEPE"/>
    <property type="match status" value="1"/>
</dbReference>
<evidence type="ECO:0000256" key="3">
    <source>
        <dbReference type="ARBA" id="ARBA00022692"/>
    </source>
</evidence>
<keyword evidence="4 6" id="KW-1133">Transmembrane helix</keyword>